<comment type="caution">
    <text evidence="2">The sequence shown here is derived from an EMBL/GenBank/DDBJ whole genome shotgun (WGS) entry which is preliminary data.</text>
</comment>
<name>A0A5J4V662_9EUKA</name>
<evidence type="ECO:0000256" key="1">
    <source>
        <dbReference type="SAM" id="MobiDB-lite"/>
    </source>
</evidence>
<proteinExistence type="predicted"/>
<evidence type="ECO:0008006" key="4">
    <source>
        <dbReference type="Google" id="ProtNLM"/>
    </source>
</evidence>
<evidence type="ECO:0000313" key="2">
    <source>
        <dbReference type="EMBL" id="KAA6378299.1"/>
    </source>
</evidence>
<gene>
    <name evidence="2" type="ORF">EZS28_026172</name>
</gene>
<protein>
    <recommendedName>
        <fullName evidence="4">DUF1292 domain-containing protein</fullName>
    </recommendedName>
</protein>
<accession>A0A5J4V662</accession>
<dbReference type="Proteomes" id="UP000324800">
    <property type="component" value="Unassembled WGS sequence"/>
</dbReference>
<dbReference type="AlphaFoldDB" id="A0A5J4V662"/>
<organism evidence="2 3">
    <name type="scientific">Streblomastix strix</name>
    <dbReference type="NCBI Taxonomy" id="222440"/>
    <lineage>
        <taxon>Eukaryota</taxon>
        <taxon>Metamonada</taxon>
        <taxon>Preaxostyla</taxon>
        <taxon>Oxymonadida</taxon>
        <taxon>Streblomastigidae</taxon>
        <taxon>Streblomastix</taxon>
    </lineage>
</organism>
<feature type="region of interest" description="Disordered" evidence="1">
    <location>
        <begin position="66"/>
        <end position="86"/>
    </location>
</feature>
<sequence>MSEQTKKVFLYLDDTKYDGILTQVEVNDREGQDNKLIVENNGGFRDEYFLDLVYDDEIDDEGEIELEAEDDEDYPMENDEESIELL</sequence>
<reference evidence="2 3" key="1">
    <citation type="submission" date="2019-03" db="EMBL/GenBank/DDBJ databases">
        <title>Single cell metagenomics reveals metabolic interactions within the superorganism composed of flagellate Streblomastix strix and complex community of Bacteroidetes bacteria on its surface.</title>
        <authorList>
            <person name="Treitli S.C."/>
            <person name="Kolisko M."/>
            <person name="Husnik F."/>
            <person name="Keeling P."/>
            <person name="Hampl V."/>
        </authorList>
    </citation>
    <scope>NUCLEOTIDE SEQUENCE [LARGE SCALE GENOMIC DNA]</scope>
    <source>
        <strain evidence="2">ST1C</strain>
    </source>
</reference>
<evidence type="ECO:0000313" key="3">
    <source>
        <dbReference type="Proteomes" id="UP000324800"/>
    </source>
</evidence>
<dbReference type="EMBL" id="SNRW01009238">
    <property type="protein sequence ID" value="KAA6378299.1"/>
    <property type="molecule type" value="Genomic_DNA"/>
</dbReference>